<dbReference type="EMBL" id="CP042437">
    <property type="protein sequence ID" value="QEC79647.1"/>
    <property type="molecule type" value="Genomic_DNA"/>
</dbReference>
<dbReference type="Gene3D" id="3.20.80.10">
    <property type="entry name" value="Regulatory factor, effector binding domain"/>
    <property type="match status" value="1"/>
</dbReference>
<dbReference type="OrthoDB" id="9801008at2"/>
<organism evidence="2 3">
    <name type="scientific">Mucilaginibacter ginsenosidivorax</name>
    <dbReference type="NCBI Taxonomy" id="862126"/>
    <lineage>
        <taxon>Bacteria</taxon>
        <taxon>Pseudomonadati</taxon>
        <taxon>Bacteroidota</taxon>
        <taxon>Sphingobacteriia</taxon>
        <taxon>Sphingobacteriales</taxon>
        <taxon>Sphingobacteriaceae</taxon>
        <taxon>Mucilaginibacter</taxon>
    </lineage>
</organism>
<evidence type="ECO:0000313" key="3">
    <source>
        <dbReference type="Proteomes" id="UP000321362"/>
    </source>
</evidence>
<dbReference type="InterPro" id="IPR010499">
    <property type="entry name" value="AraC_E-bd"/>
</dbReference>
<evidence type="ECO:0000313" key="2">
    <source>
        <dbReference type="EMBL" id="QEC79647.1"/>
    </source>
</evidence>
<dbReference type="Pfam" id="PF14526">
    <property type="entry name" value="Cass2"/>
    <property type="match status" value="1"/>
</dbReference>
<dbReference type="RefSeq" id="WP_147059444.1">
    <property type="nucleotide sequence ID" value="NZ_CP042437.1"/>
</dbReference>
<dbReference type="SUPFAM" id="SSF55136">
    <property type="entry name" value="Probable bacterial effector-binding domain"/>
    <property type="match status" value="1"/>
</dbReference>
<dbReference type="PANTHER" id="PTHR36444">
    <property type="entry name" value="TRANSCRIPTIONAL REGULATOR PROTEIN YOBU-RELATED"/>
    <property type="match status" value="1"/>
</dbReference>
<dbReference type="AlphaFoldDB" id="A0A5B8W864"/>
<dbReference type="PANTHER" id="PTHR36444:SF2">
    <property type="entry name" value="TRANSCRIPTIONAL REGULATOR PROTEIN YOBU-RELATED"/>
    <property type="match status" value="1"/>
</dbReference>
<evidence type="ECO:0000259" key="1">
    <source>
        <dbReference type="SMART" id="SM00871"/>
    </source>
</evidence>
<feature type="domain" description="AraC effector-binding" evidence="1">
    <location>
        <begin position="1"/>
        <end position="153"/>
    </location>
</feature>
<dbReference type="KEGG" id="mgk:FSB76_28195"/>
<dbReference type="SMART" id="SM00871">
    <property type="entry name" value="AraC_E_bind"/>
    <property type="match status" value="1"/>
</dbReference>
<dbReference type="Proteomes" id="UP000321362">
    <property type="component" value="Chromosome"/>
</dbReference>
<proteinExistence type="predicted"/>
<accession>A0A5B8W864</accession>
<sequence length="155" mass="17710">MNIIEQEAIHLIGLSLKHQTINANGQSAIDCGNLWTRFEKGNYAHQVPDKINEAVFAVYHDYLGDYTQPYSYFIGCKVQPGTYVPSGLDSLIIPPGSYFHIPLKGKMPDMVADGWQKIWQSDLPRAYRPDFEVYDKRSENWERAEADIFLSVKPV</sequence>
<reference evidence="2 3" key="1">
    <citation type="journal article" date="2013" name="J. Microbiol.">
        <title>Mucilaginibacter ginsenosidivorax sp. nov., with ginsenoside converting activity isolated from sediment.</title>
        <authorList>
            <person name="Kim J.K."/>
            <person name="Choi T.E."/>
            <person name="Liu Q.M."/>
            <person name="Park H.Y."/>
            <person name="Yi T.H."/>
            <person name="Yoon M.H."/>
            <person name="Kim S.C."/>
            <person name="Im W.T."/>
        </authorList>
    </citation>
    <scope>NUCLEOTIDE SEQUENCE [LARGE SCALE GENOMIC DNA]</scope>
    <source>
        <strain evidence="2 3">KHI28</strain>
    </source>
</reference>
<keyword evidence="3" id="KW-1185">Reference proteome</keyword>
<name>A0A5B8W864_9SPHI</name>
<protein>
    <submittedName>
        <fullName evidence="2">AraC family transcriptional regulator</fullName>
    </submittedName>
</protein>
<dbReference type="InterPro" id="IPR011256">
    <property type="entry name" value="Reg_factor_effector_dom_sf"/>
</dbReference>
<gene>
    <name evidence="2" type="ORF">FSB76_28195</name>
</gene>
<dbReference type="InterPro" id="IPR029441">
    <property type="entry name" value="Cass2"/>
</dbReference>
<dbReference type="InterPro" id="IPR053182">
    <property type="entry name" value="YobU-like_regulator"/>
</dbReference>